<accession>A0A6J4QH89</accession>
<evidence type="ECO:0000313" key="1">
    <source>
        <dbReference type="EMBL" id="CAA9443154.1"/>
    </source>
</evidence>
<organism evidence="1">
    <name type="scientific">uncultured Rubrobacteraceae bacterium</name>
    <dbReference type="NCBI Taxonomy" id="349277"/>
    <lineage>
        <taxon>Bacteria</taxon>
        <taxon>Bacillati</taxon>
        <taxon>Actinomycetota</taxon>
        <taxon>Rubrobacteria</taxon>
        <taxon>Rubrobacterales</taxon>
        <taxon>Rubrobacteraceae</taxon>
        <taxon>environmental samples</taxon>
    </lineage>
</organism>
<proteinExistence type="predicted"/>
<name>A0A6J4QH89_9ACTN</name>
<dbReference type="Pfam" id="PF04229">
    <property type="entry name" value="GrpB"/>
    <property type="match status" value="1"/>
</dbReference>
<gene>
    <name evidence="1" type="ORF">AVDCRST_MAG28-711</name>
</gene>
<evidence type="ECO:0008006" key="2">
    <source>
        <dbReference type="Google" id="ProtNLM"/>
    </source>
</evidence>
<dbReference type="PANTHER" id="PTHR34822:SF1">
    <property type="entry name" value="GRPB FAMILY PROTEIN"/>
    <property type="match status" value="1"/>
</dbReference>
<dbReference type="SUPFAM" id="SSF81301">
    <property type="entry name" value="Nucleotidyltransferase"/>
    <property type="match status" value="1"/>
</dbReference>
<dbReference type="InterPro" id="IPR043519">
    <property type="entry name" value="NT_sf"/>
</dbReference>
<dbReference type="InterPro" id="IPR007344">
    <property type="entry name" value="GrpB/CoaE"/>
</dbReference>
<protein>
    <recommendedName>
        <fullName evidence="2">GrpB family protein</fullName>
    </recommendedName>
</protein>
<reference evidence="1" key="1">
    <citation type="submission" date="2020-02" db="EMBL/GenBank/DDBJ databases">
        <authorList>
            <person name="Meier V. D."/>
        </authorList>
    </citation>
    <scope>NUCLEOTIDE SEQUENCE</scope>
    <source>
        <strain evidence="1">AVDCRST_MAG28</strain>
    </source>
</reference>
<dbReference type="Gene3D" id="3.30.460.10">
    <property type="entry name" value="Beta Polymerase, domain 2"/>
    <property type="match status" value="1"/>
</dbReference>
<dbReference type="PANTHER" id="PTHR34822">
    <property type="entry name" value="GRPB DOMAIN PROTEIN (AFU_ORTHOLOGUE AFUA_1G01530)"/>
    <property type="match status" value="1"/>
</dbReference>
<sequence>MFRDYLRDHPETAGEYTRLKYDLAERFRDDREAYTRAKTKFVSAVVGRAKALRG</sequence>
<dbReference type="AlphaFoldDB" id="A0A6J4QH89"/>
<dbReference type="EMBL" id="CADCVE010000015">
    <property type="protein sequence ID" value="CAA9443154.1"/>
    <property type="molecule type" value="Genomic_DNA"/>
</dbReference>